<evidence type="ECO:0000256" key="2">
    <source>
        <dbReference type="ARBA" id="ARBA00023125"/>
    </source>
</evidence>
<dbReference type="InterPro" id="IPR046532">
    <property type="entry name" value="DUF6597"/>
</dbReference>
<keyword evidence="1" id="KW-0805">Transcription regulation</keyword>
<keyword evidence="6" id="KW-1185">Reference proteome</keyword>
<reference evidence="5 6" key="1">
    <citation type="submission" date="2016-11" db="EMBL/GenBank/DDBJ databases">
        <authorList>
            <person name="Jaros S."/>
            <person name="Januszkiewicz K."/>
            <person name="Wedrychowicz H."/>
        </authorList>
    </citation>
    <scope>NUCLEOTIDE SEQUENCE [LARGE SCALE GENOMIC DNA]</scope>
    <source>
        <strain evidence="5 6">DSM 21986</strain>
    </source>
</reference>
<evidence type="ECO:0000313" key="6">
    <source>
        <dbReference type="Proteomes" id="UP000184041"/>
    </source>
</evidence>
<dbReference type="InterPro" id="IPR050204">
    <property type="entry name" value="AraC_XylS_family_regulators"/>
</dbReference>
<evidence type="ECO:0000256" key="3">
    <source>
        <dbReference type="ARBA" id="ARBA00023163"/>
    </source>
</evidence>
<proteinExistence type="predicted"/>
<evidence type="ECO:0000313" key="5">
    <source>
        <dbReference type="EMBL" id="SHF09711.1"/>
    </source>
</evidence>
<dbReference type="STRING" id="1194090.SAMN05443144_105169"/>
<dbReference type="InterPro" id="IPR018060">
    <property type="entry name" value="HTH_AraC"/>
</dbReference>
<dbReference type="PANTHER" id="PTHR46796">
    <property type="entry name" value="HTH-TYPE TRANSCRIPTIONAL ACTIVATOR RHAS-RELATED"/>
    <property type="match status" value="1"/>
</dbReference>
<dbReference type="PROSITE" id="PS01124">
    <property type="entry name" value="HTH_ARAC_FAMILY_2"/>
    <property type="match status" value="1"/>
</dbReference>
<dbReference type="Gene3D" id="1.10.10.60">
    <property type="entry name" value="Homeodomain-like"/>
    <property type="match status" value="1"/>
</dbReference>
<dbReference type="Pfam" id="PF12833">
    <property type="entry name" value="HTH_18"/>
    <property type="match status" value="1"/>
</dbReference>
<dbReference type="SMART" id="SM00342">
    <property type="entry name" value="HTH_ARAC"/>
    <property type="match status" value="1"/>
</dbReference>
<dbReference type="Proteomes" id="UP000184041">
    <property type="component" value="Unassembled WGS sequence"/>
</dbReference>
<evidence type="ECO:0000256" key="1">
    <source>
        <dbReference type="ARBA" id="ARBA00023015"/>
    </source>
</evidence>
<keyword evidence="3" id="KW-0804">Transcription</keyword>
<dbReference type="InterPro" id="IPR009057">
    <property type="entry name" value="Homeodomain-like_sf"/>
</dbReference>
<dbReference type="EMBL" id="FQUS01000005">
    <property type="protein sequence ID" value="SHF09711.1"/>
    <property type="molecule type" value="Genomic_DNA"/>
</dbReference>
<gene>
    <name evidence="5" type="ORF">SAMN05443144_105169</name>
</gene>
<dbReference type="RefSeq" id="WP_073061052.1">
    <property type="nucleotide sequence ID" value="NZ_FQUS01000005.1"/>
</dbReference>
<dbReference type="OrthoDB" id="323290at2"/>
<organism evidence="5 6">
    <name type="scientific">Fodinibius roseus</name>
    <dbReference type="NCBI Taxonomy" id="1194090"/>
    <lineage>
        <taxon>Bacteria</taxon>
        <taxon>Pseudomonadati</taxon>
        <taxon>Balneolota</taxon>
        <taxon>Balneolia</taxon>
        <taxon>Balneolales</taxon>
        <taxon>Balneolaceae</taxon>
        <taxon>Fodinibius</taxon>
    </lineage>
</organism>
<feature type="domain" description="HTH araC/xylS-type" evidence="4">
    <location>
        <begin position="136"/>
        <end position="255"/>
    </location>
</feature>
<sequence length="276" mass="32129">MQYREIDPPSDLQHIIRFLWIARADALPSDSVAYRIVADGCPGIIFQKSNSSFAPEVEEESPLPNLFVYGQTTKHGILRSSGNAYTIGVNFYPYALKTIFGFDADEAMDELISLDAFDNYLYEKLNDADTTEDRIDHICDFIRKQMEKHAYKDGAVMHSILQIKKNRGDLPVYTLYNDLQISERQFQRRFKRQVGVTPKLFTRIIRFQSAFNQVRTQNYRQLSDVAFDNGYADQSHFIRDFKEFSGLNPGAYENRRLSFICQHREWNVAFSQQLRS</sequence>
<keyword evidence="2" id="KW-0238">DNA-binding</keyword>
<protein>
    <submittedName>
        <fullName evidence="5">Helix-turn-helix domain-containing protein</fullName>
    </submittedName>
</protein>
<name>A0A1M4YV92_9BACT</name>
<dbReference type="Pfam" id="PF20240">
    <property type="entry name" value="DUF6597"/>
    <property type="match status" value="1"/>
</dbReference>
<dbReference type="GO" id="GO:0043565">
    <property type="term" value="F:sequence-specific DNA binding"/>
    <property type="evidence" value="ECO:0007669"/>
    <property type="project" value="InterPro"/>
</dbReference>
<accession>A0A1M4YV92</accession>
<dbReference type="SUPFAM" id="SSF46689">
    <property type="entry name" value="Homeodomain-like"/>
    <property type="match status" value="1"/>
</dbReference>
<dbReference type="GO" id="GO:0003700">
    <property type="term" value="F:DNA-binding transcription factor activity"/>
    <property type="evidence" value="ECO:0007669"/>
    <property type="project" value="InterPro"/>
</dbReference>
<dbReference type="AlphaFoldDB" id="A0A1M4YV92"/>
<evidence type="ECO:0000259" key="4">
    <source>
        <dbReference type="PROSITE" id="PS01124"/>
    </source>
</evidence>